<dbReference type="Gene3D" id="1.10.287.3810">
    <property type="match status" value="1"/>
</dbReference>
<dbReference type="GO" id="GO:0019442">
    <property type="term" value="P:L-tryptophan catabolic process to acetyl-CoA"/>
    <property type="evidence" value="ECO:0007669"/>
    <property type="project" value="TreeGrafter"/>
</dbReference>
<dbReference type="Proteomes" id="UP000239865">
    <property type="component" value="Unassembled WGS sequence"/>
</dbReference>
<dbReference type="GO" id="GO:0004833">
    <property type="term" value="F:L-tryptophan 2,3-dioxygenase activity"/>
    <property type="evidence" value="ECO:0007669"/>
    <property type="project" value="UniProtKB-UniRule"/>
</dbReference>
<dbReference type="PANTHER" id="PTHR10138:SF0">
    <property type="entry name" value="TRYPTOPHAN 2,3-DIOXYGENASE"/>
    <property type="match status" value="1"/>
</dbReference>
<dbReference type="UniPathway" id="UPA00333">
    <property type="reaction ID" value="UER00453"/>
</dbReference>
<keyword evidence="1" id="KW-0823">Tryptophan catabolism</keyword>
<dbReference type="InterPro" id="IPR037217">
    <property type="entry name" value="Trp/Indoleamine_2_3_dOase-like"/>
</dbReference>
<comment type="pathway">
    <text evidence="1">Amino-acid degradation; L-tryptophan degradation via kynurenine pathway; L-kynurenine from L-tryptophan: step 1/2.</text>
</comment>
<evidence type="ECO:0000313" key="3">
    <source>
        <dbReference type="Proteomes" id="UP000239865"/>
    </source>
</evidence>
<dbReference type="RefSeq" id="WP_104584229.1">
    <property type="nucleotide sequence ID" value="NZ_JAJGQH010000010.1"/>
</dbReference>
<protein>
    <recommendedName>
        <fullName evidence="1">Tryptophan 2,3-dioxygenase</fullName>
        <shortName evidence="1">TDO</shortName>
        <ecNumber evidence="1">1.13.11.11</ecNumber>
    </recommendedName>
    <alternativeName>
        <fullName evidence="1">Tryptamin 2,3-dioxygenase</fullName>
    </alternativeName>
    <alternativeName>
        <fullName evidence="1">Tryptophan oxygenase</fullName>
        <shortName evidence="1">TO</shortName>
        <shortName evidence="1">TRPO</shortName>
    </alternativeName>
    <alternativeName>
        <fullName evidence="1">Tryptophan pyrrolase</fullName>
    </alternativeName>
    <alternativeName>
        <fullName evidence="1">Tryptophanase</fullName>
    </alternativeName>
</protein>
<feature type="binding site" description="axial binding residue" evidence="1">
    <location>
        <position position="310"/>
    </location>
    <ligand>
        <name>heme</name>
        <dbReference type="ChEBI" id="CHEBI:30413"/>
    </ligand>
    <ligandPart>
        <name>Fe</name>
        <dbReference type="ChEBI" id="CHEBI:18248"/>
    </ligandPart>
</feature>
<dbReference type="EC" id="1.13.11.11" evidence="1"/>
<sequence length="373" mass="41830">MPVTGTERGAVNYWDYIKVEQLLALQGGLGDDETAVGNDEALFIAVHQIYELWFKLILRELGSARDLLQDLQPDDPRIVAAVRSLRRATAVFEQANQHFKLMETMTARDFLEFRGRLAPASGFQSAQLREIEVLLGLEETDRIATGQGCSFKDALRLPNGEPSTSARRVEARIAGGPSLKQSLYAWLERLPIAGSTDPADAERFAQDYLDALHAEGRWRLKVAQDNGVAPQAIDQQRAKLTLENASAAAFLQGEEDPQAPAHVRAQRRAVRTAMIFVESYRELPQMAWPRELLEGVIELEQAMLIWRQRHARMVERFIGHRAGTGGSPGVTYLDQTALTYRVFSDLWTVRSLLLRKDCLPSLDALRHGEDITK</sequence>
<dbReference type="HAMAP" id="MF_01972">
    <property type="entry name" value="T23O"/>
    <property type="match status" value="1"/>
</dbReference>
<evidence type="ECO:0000313" key="2">
    <source>
        <dbReference type="EMBL" id="PPU74404.1"/>
    </source>
</evidence>
<dbReference type="OrthoDB" id="9776847at2"/>
<comment type="similarity">
    <text evidence="1">Belongs to the tryptophan 2,3-dioxygenase family.</text>
</comment>
<keyword evidence="1" id="KW-0560">Oxidoreductase</keyword>
<comment type="cofactor">
    <cofactor evidence="1">
        <name>heme</name>
        <dbReference type="ChEBI" id="CHEBI:30413"/>
    </cofactor>
    <text evidence="1">Binds 1 heme group per subunit.</text>
</comment>
<accession>A0A2S7DKV9</accession>
<dbReference type="SUPFAM" id="SSF140959">
    <property type="entry name" value="Indolic compounds 2,3-dioxygenase-like"/>
    <property type="match status" value="1"/>
</dbReference>
<evidence type="ECO:0000256" key="1">
    <source>
        <dbReference type="HAMAP-Rule" id="MF_01972"/>
    </source>
</evidence>
<comment type="caution">
    <text evidence="1">Lacks conserved residue(s) required for the propagation of feature annotation.</text>
</comment>
<proteinExistence type="inferred from homology"/>
<dbReference type="InterPro" id="IPR004981">
    <property type="entry name" value="Trp_2_3_dOase"/>
</dbReference>
<organism evidence="2 3">
    <name type="scientific">Xanthomonas melonis</name>
    <dbReference type="NCBI Taxonomy" id="56456"/>
    <lineage>
        <taxon>Bacteria</taxon>
        <taxon>Pseudomonadati</taxon>
        <taxon>Pseudomonadota</taxon>
        <taxon>Gammaproteobacteria</taxon>
        <taxon>Lysobacterales</taxon>
        <taxon>Lysobacteraceae</taxon>
        <taxon>Xanthomonas</taxon>
    </lineage>
</organism>
<feature type="binding site" evidence="1">
    <location>
        <position position="114"/>
    </location>
    <ligand>
        <name>substrate</name>
    </ligand>
</feature>
<keyword evidence="1 2" id="KW-0223">Dioxygenase</keyword>
<dbReference type="AlphaFoldDB" id="A0A2S7DKV9"/>
<reference evidence="2 3" key="1">
    <citation type="submission" date="2016-08" db="EMBL/GenBank/DDBJ databases">
        <authorList>
            <person name="Seilhamer J.J."/>
        </authorList>
    </citation>
    <scope>NUCLEOTIDE SEQUENCE [LARGE SCALE GENOMIC DNA]</scope>
    <source>
        <strain evidence="2 3">CFBP4644</strain>
    </source>
</reference>
<gene>
    <name evidence="1" type="primary">kynA</name>
    <name evidence="2" type="ORF">XmelCFBP4644_00210</name>
</gene>
<keyword evidence="1" id="KW-0479">Metal-binding</keyword>
<dbReference type="GO" id="GO:0046872">
    <property type="term" value="F:metal ion binding"/>
    <property type="evidence" value="ECO:0007669"/>
    <property type="project" value="UniProtKB-KW"/>
</dbReference>
<dbReference type="GO" id="GO:0019441">
    <property type="term" value="P:L-tryptophan catabolic process to kynurenine"/>
    <property type="evidence" value="ECO:0007669"/>
    <property type="project" value="UniProtKB-UniRule"/>
</dbReference>
<comment type="function">
    <text evidence="1">Heme-dependent dioxygenase that catalyzes the oxidative cleavage of the L-tryptophan (L-Trp) pyrrole ring and converts L-tryptophan to N-formyl-L-kynurenine. Catalyzes the oxidative cleavage of the indole moiety.</text>
</comment>
<feature type="binding site" evidence="1">
    <location>
        <position position="324"/>
    </location>
    <ligand>
        <name>substrate</name>
    </ligand>
</feature>
<name>A0A2S7DKV9_9XANT</name>
<comment type="catalytic activity">
    <reaction evidence="1">
        <text>L-tryptophan + O2 = N-formyl-L-kynurenine</text>
        <dbReference type="Rhea" id="RHEA:24536"/>
        <dbReference type="ChEBI" id="CHEBI:15379"/>
        <dbReference type="ChEBI" id="CHEBI:57912"/>
        <dbReference type="ChEBI" id="CHEBI:58629"/>
        <dbReference type="EC" id="1.13.11.11"/>
    </reaction>
</comment>
<comment type="subunit">
    <text evidence="1">Homotetramer.</text>
</comment>
<dbReference type="Gene3D" id="1.20.58.480">
    <property type="match status" value="1"/>
</dbReference>
<dbReference type="EMBL" id="MDEH01000001">
    <property type="protein sequence ID" value="PPU74404.1"/>
    <property type="molecule type" value="Genomic_DNA"/>
</dbReference>
<keyword evidence="1" id="KW-0349">Heme</keyword>
<dbReference type="PANTHER" id="PTHR10138">
    <property type="entry name" value="TRYPTOPHAN 2,3-DIOXYGENASE"/>
    <property type="match status" value="1"/>
</dbReference>
<dbReference type="Pfam" id="PF03301">
    <property type="entry name" value="Trp_dioxygenase"/>
    <property type="match status" value="1"/>
</dbReference>
<dbReference type="GO" id="GO:0020037">
    <property type="term" value="F:heme binding"/>
    <property type="evidence" value="ECO:0007669"/>
    <property type="project" value="UniProtKB-UniRule"/>
</dbReference>
<keyword evidence="1" id="KW-0408">Iron</keyword>
<comment type="caution">
    <text evidence="2">The sequence shown here is derived from an EMBL/GenBank/DDBJ whole genome shotgun (WGS) entry which is preliminary data.</text>
</comment>